<feature type="chain" id="PRO_5047057702" evidence="1">
    <location>
        <begin position="21"/>
        <end position="152"/>
    </location>
</feature>
<evidence type="ECO:0000313" key="3">
    <source>
        <dbReference type="Proteomes" id="UP001528040"/>
    </source>
</evidence>
<evidence type="ECO:0000313" key="2">
    <source>
        <dbReference type="EMBL" id="MDA5094535.1"/>
    </source>
</evidence>
<dbReference type="Gene3D" id="3.30.310.70">
    <property type="entry name" value="TT1751-like domain"/>
    <property type="match status" value="1"/>
</dbReference>
<comment type="caution">
    <text evidence="2">The sequence shown here is derived from an EMBL/GenBank/DDBJ whole genome shotgun (WGS) entry which is preliminary data.</text>
</comment>
<dbReference type="InterPro" id="IPR035923">
    <property type="entry name" value="TT1751-like_sf"/>
</dbReference>
<keyword evidence="1" id="KW-0732">Signal</keyword>
<feature type="signal peptide" evidence="1">
    <location>
        <begin position="1"/>
        <end position="20"/>
    </location>
</feature>
<keyword evidence="3" id="KW-1185">Reference proteome</keyword>
<sequence>MRKILTVAAAGLCLALPVFADSHGKMDHGGSITYKFDGDFDDATFAVESAIVGAGLKIDYISYVGDMLERTGKDVGSDVKLYDNANIFIFCSAVLSRKVMEVDPSNLAYCPYGIFVSDHEGAVEVGYRTFPEGEMQEVQALLDGIVQEAVSE</sequence>
<reference evidence="2 3" key="1">
    <citation type="submission" date="2023-01" db="EMBL/GenBank/DDBJ databases">
        <authorList>
            <person name="Yoon J.-W."/>
        </authorList>
    </citation>
    <scope>NUCLEOTIDE SEQUENCE [LARGE SCALE GENOMIC DNA]</scope>
    <source>
        <strain evidence="2 3">KMU-50</strain>
    </source>
</reference>
<dbReference type="RefSeq" id="WP_271054246.1">
    <property type="nucleotide sequence ID" value="NZ_JAQIIO010000005.1"/>
</dbReference>
<name>A0ABT4W209_9RHOB</name>
<gene>
    <name evidence="2" type="ORF">O2N63_10610</name>
</gene>
<organism evidence="2 3">
    <name type="scientific">Aliiroseovarius salicola</name>
    <dbReference type="NCBI Taxonomy" id="3009082"/>
    <lineage>
        <taxon>Bacteria</taxon>
        <taxon>Pseudomonadati</taxon>
        <taxon>Pseudomonadota</taxon>
        <taxon>Alphaproteobacteria</taxon>
        <taxon>Rhodobacterales</taxon>
        <taxon>Paracoccaceae</taxon>
        <taxon>Aliiroseovarius</taxon>
    </lineage>
</organism>
<proteinExistence type="predicted"/>
<accession>A0ABT4W209</accession>
<dbReference type="Proteomes" id="UP001528040">
    <property type="component" value="Unassembled WGS sequence"/>
</dbReference>
<dbReference type="SUPFAM" id="SSF103247">
    <property type="entry name" value="TT1751-like"/>
    <property type="match status" value="1"/>
</dbReference>
<protein>
    <submittedName>
        <fullName evidence="2">DUF302 domain-containing protein</fullName>
    </submittedName>
</protein>
<evidence type="ECO:0000256" key="1">
    <source>
        <dbReference type="SAM" id="SignalP"/>
    </source>
</evidence>
<dbReference type="EMBL" id="JAQIIO010000005">
    <property type="protein sequence ID" value="MDA5094535.1"/>
    <property type="molecule type" value="Genomic_DNA"/>
</dbReference>